<feature type="compositionally biased region" description="Polar residues" evidence="3">
    <location>
        <begin position="889"/>
        <end position="904"/>
    </location>
</feature>
<feature type="compositionally biased region" description="Pro residues" evidence="3">
    <location>
        <begin position="849"/>
        <end position="861"/>
    </location>
</feature>
<feature type="compositionally biased region" description="Basic and acidic residues" evidence="3">
    <location>
        <begin position="662"/>
        <end position="671"/>
    </location>
</feature>
<reference evidence="5" key="1">
    <citation type="submission" date="2020-11" db="EMBL/GenBank/DDBJ databases">
        <authorList>
            <person name="Tran Van P."/>
        </authorList>
    </citation>
    <scope>NUCLEOTIDE SEQUENCE</scope>
</reference>
<dbReference type="Pfam" id="PF20422">
    <property type="entry name" value="DHR-2_Lobe_B"/>
    <property type="match status" value="1"/>
</dbReference>
<proteinExistence type="inferred from homology"/>
<organism evidence="5">
    <name type="scientific">Notodromas monacha</name>
    <dbReference type="NCBI Taxonomy" id="399045"/>
    <lineage>
        <taxon>Eukaryota</taxon>
        <taxon>Metazoa</taxon>
        <taxon>Ecdysozoa</taxon>
        <taxon>Arthropoda</taxon>
        <taxon>Crustacea</taxon>
        <taxon>Oligostraca</taxon>
        <taxon>Ostracoda</taxon>
        <taxon>Podocopa</taxon>
        <taxon>Podocopida</taxon>
        <taxon>Cypridocopina</taxon>
        <taxon>Cypridoidea</taxon>
        <taxon>Cyprididae</taxon>
        <taxon>Notodromas</taxon>
    </lineage>
</organism>
<dbReference type="PANTHER" id="PTHR45653:SF12">
    <property type="entry name" value="SPONGE, ISOFORM E"/>
    <property type="match status" value="1"/>
</dbReference>
<dbReference type="GO" id="GO:0031267">
    <property type="term" value="F:small GTPase binding"/>
    <property type="evidence" value="ECO:0007669"/>
    <property type="project" value="TreeGrafter"/>
</dbReference>
<dbReference type="AlphaFoldDB" id="A0A7R9BSI4"/>
<dbReference type="PROSITE" id="PS51651">
    <property type="entry name" value="DOCKER"/>
    <property type="match status" value="1"/>
</dbReference>
<evidence type="ECO:0000259" key="4">
    <source>
        <dbReference type="PROSITE" id="PS51651"/>
    </source>
</evidence>
<feature type="region of interest" description="Disordered" evidence="3">
    <location>
        <begin position="753"/>
        <end position="932"/>
    </location>
</feature>
<name>A0A7R9BSI4_9CRUS</name>
<dbReference type="PANTHER" id="PTHR45653">
    <property type="entry name" value="DEDICATOR OF CYTOKINESIS"/>
    <property type="match status" value="1"/>
</dbReference>
<dbReference type="InterPro" id="IPR027357">
    <property type="entry name" value="DOCKER_dom"/>
</dbReference>
<feature type="compositionally biased region" description="Low complexity" evidence="3">
    <location>
        <begin position="755"/>
        <end position="766"/>
    </location>
</feature>
<dbReference type="InterPro" id="IPR046770">
    <property type="entry name" value="DOCKER_Lobe_B"/>
</dbReference>
<dbReference type="OrthoDB" id="18896at2759"/>
<dbReference type="Pfam" id="PF23554">
    <property type="entry name" value="TPR_DOCK"/>
    <property type="match status" value="1"/>
</dbReference>
<evidence type="ECO:0000313" key="5">
    <source>
        <dbReference type="EMBL" id="CAD7279696.1"/>
    </source>
</evidence>
<evidence type="ECO:0000256" key="1">
    <source>
        <dbReference type="ARBA" id="ARBA00022658"/>
    </source>
</evidence>
<keyword evidence="1" id="KW-0344">Guanine-nucleotide releasing factor</keyword>
<keyword evidence="6" id="KW-1185">Reference proteome</keyword>
<accession>A0A7R9BSI4</accession>
<dbReference type="Gene3D" id="1.25.40.410">
    <property type="match status" value="1"/>
</dbReference>
<feature type="domain" description="DOCKER" evidence="4">
    <location>
        <begin position="227"/>
        <end position="640"/>
    </location>
</feature>
<feature type="region of interest" description="Disordered" evidence="3">
    <location>
        <begin position="655"/>
        <end position="675"/>
    </location>
</feature>
<feature type="compositionally biased region" description="Polar residues" evidence="3">
    <location>
        <begin position="792"/>
        <end position="801"/>
    </location>
</feature>
<dbReference type="Gene3D" id="1.20.58.740">
    <property type="match status" value="1"/>
</dbReference>
<dbReference type="Proteomes" id="UP000678499">
    <property type="component" value="Unassembled WGS sequence"/>
</dbReference>
<dbReference type="GO" id="GO:0005737">
    <property type="term" value="C:cytoplasm"/>
    <property type="evidence" value="ECO:0007669"/>
    <property type="project" value="TreeGrafter"/>
</dbReference>
<evidence type="ECO:0000256" key="3">
    <source>
        <dbReference type="SAM" id="MobiDB-lite"/>
    </source>
</evidence>
<evidence type="ECO:0000256" key="2">
    <source>
        <dbReference type="PROSITE-ProRule" id="PRU00984"/>
    </source>
</evidence>
<dbReference type="InterPro" id="IPR056372">
    <property type="entry name" value="TPR_DOCK"/>
</dbReference>
<protein>
    <recommendedName>
        <fullName evidence="4">DOCKER domain-containing protein</fullName>
    </recommendedName>
</protein>
<comment type="similarity">
    <text evidence="2">Belongs to the DOCK family.</text>
</comment>
<dbReference type="InterPro" id="IPR043162">
    <property type="entry name" value="DOCK_C_lobe_C"/>
</dbReference>
<feature type="compositionally biased region" description="Basic and acidic residues" evidence="3">
    <location>
        <begin position="770"/>
        <end position="791"/>
    </location>
</feature>
<dbReference type="InterPro" id="IPR046769">
    <property type="entry name" value="DOCKER_Lobe_A"/>
</dbReference>
<dbReference type="EMBL" id="OA883788">
    <property type="protein sequence ID" value="CAD7279696.1"/>
    <property type="molecule type" value="Genomic_DNA"/>
</dbReference>
<dbReference type="InterPro" id="IPR046773">
    <property type="entry name" value="DOCKER_Lobe_C"/>
</dbReference>
<dbReference type="InterPro" id="IPR026791">
    <property type="entry name" value="DOCK"/>
</dbReference>
<sequence>MSMAKNEIVLAVTKQIAAPLQKFFLQSSSFSGQLWINYFNLCVTFITQPELQVEQFSAVRRTKVLRSGDMRLAMGAHVMCMWAVLGNEDRLGIIPALVGPFLDMTLVAQPLLRKRTIPIFFQIMETELFSKGNFKQVESELIDKLDIFISDGKGDENYVQMFQEILSEKVGESLWVGYGEWNGCALGFIKSVTDLLERLLDYRRVNRGREKHTEKSKMCIVNLLGFYKDIKREELYLRYVYKLHRLHLEGKLYTEAAYALKLHADLLAWSPRMLHSDDLYSAQAEWKRKETLYLLMITYFDLGGCWEKCIPLCKELAVLYESRVFDFTKLSEIHTRLAQFYDSILTKLRLGAEYFRVGFYGSGCPIFLRNKEFVMKGSECERVGDFTSRLQLEFPEARLMVRNTPPDESARSADGQFIQVCCVRPVARDKRADKSVPEDLVDPAKISDKILSFYEYNDVSTFRYDRPIVAPGSETCDNEFKNRWIERTTLKTEHSLPGILTGFVVVHRKTEMITPIDYASETLATTNKELKSLMAAYEEDPKKNLNPLTMRLTGIIDAAVMGGLPKYQEAFLSGEQSEYSAESVSRLKAFIQDQLNATAVALSLHAKLVPAEMIPLQERLVKAFGELEKKMNFRSQADAGRLVKQKSMTERIGMKPVGARRARSEAGELGRKPSIVNTPLPPIPLAESISLLCTGQLRMSSKVDEEEEDKIYCKPSEWRDEDEGFDAAMEYAEPLANEQYYTGVEEFSNSHMRWSGRSTGSTGSFSIPKESTRFSHPEIRATRLQFDDSKQRSVSGNNVSNVYKFVSDPPKSSTSPGPPVPPRAKIPQAPDAPPLPPRAPTIYSKSPQGAPPPQDLPPPLPRRGVSQGSPSMSFCADDEAPPLPPKVQPLSTANLLNVSTSSVESGDISPLRPNYCVPPPMQKANGNANILE</sequence>
<dbReference type="InterPro" id="IPR043161">
    <property type="entry name" value="DOCK_C_lobe_A"/>
</dbReference>
<dbReference type="GO" id="GO:0005085">
    <property type="term" value="F:guanyl-nucleotide exchange factor activity"/>
    <property type="evidence" value="ECO:0007669"/>
    <property type="project" value="UniProtKB-KW"/>
</dbReference>
<evidence type="ECO:0000313" key="6">
    <source>
        <dbReference type="Proteomes" id="UP000678499"/>
    </source>
</evidence>
<gene>
    <name evidence="5" type="ORF">NMOB1V02_LOCUS7364</name>
</gene>
<dbReference type="Pfam" id="PF20421">
    <property type="entry name" value="DHR-2_Lobe_C"/>
    <property type="match status" value="1"/>
</dbReference>
<dbReference type="GO" id="GO:0005886">
    <property type="term" value="C:plasma membrane"/>
    <property type="evidence" value="ECO:0007669"/>
    <property type="project" value="TreeGrafter"/>
</dbReference>
<dbReference type="EMBL" id="CAJPEX010001751">
    <property type="protein sequence ID" value="CAG0919848.1"/>
    <property type="molecule type" value="Genomic_DNA"/>
</dbReference>
<feature type="compositionally biased region" description="Pro residues" evidence="3">
    <location>
        <begin position="816"/>
        <end position="839"/>
    </location>
</feature>
<dbReference type="GO" id="GO:0007264">
    <property type="term" value="P:small GTPase-mediated signal transduction"/>
    <property type="evidence" value="ECO:0007669"/>
    <property type="project" value="InterPro"/>
</dbReference>
<dbReference type="Pfam" id="PF06920">
    <property type="entry name" value="DHR-2_Lobe_A"/>
    <property type="match status" value="1"/>
</dbReference>